<organism evidence="1 2">
    <name type="scientific">Spectribacter acetivorans</name>
    <dbReference type="NCBI Taxonomy" id="3075603"/>
    <lineage>
        <taxon>Bacteria</taxon>
        <taxon>Pseudomonadati</taxon>
        <taxon>Pseudomonadota</taxon>
        <taxon>Gammaproteobacteria</taxon>
        <taxon>Salinisphaerales</taxon>
        <taxon>Salinisphaeraceae</taxon>
        <taxon>Spectribacter</taxon>
    </lineage>
</organism>
<dbReference type="Proteomes" id="UP001259982">
    <property type="component" value="Unassembled WGS sequence"/>
</dbReference>
<dbReference type="EMBL" id="JAVRHY010000016">
    <property type="protein sequence ID" value="MDT0619544.1"/>
    <property type="molecule type" value="Genomic_DNA"/>
</dbReference>
<keyword evidence="2" id="KW-1185">Reference proteome</keyword>
<dbReference type="PROSITE" id="PS51257">
    <property type="entry name" value="PROKAR_LIPOPROTEIN"/>
    <property type="match status" value="1"/>
</dbReference>
<protein>
    <submittedName>
        <fullName evidence="1">Uncharacterized protein</fullName>
    </submittedName>
</protein>
<reference evidence="1 2" key="1">
    <citation type="submission" date="2023-09" db="EMBL/GenBank/DDBJ databases">
        <authorList>
            <person name="Rey-Velasco X."/>
        </authorList>
    </citation>
    <scope>NUCLEOTIDE SEQUENCE [LARGE SCALE GENOMIC DNA]</scope>
    <source>
        <strain evidence="1 2">P385</strain>
    </source>
</reference>
<dbReference type="RefSeq" id="WP_311660040.1">
    <property type="nucleotide sequence ID" value="NZ_JAVRHY010000016.1"/>
</dbReference>
<proteinExistence type="predicted"/>
<evidence type="ECO:0000313" key="2">
    <source>
        <dbReference type="Proteomes" id="UP001259982"/>
    </source>
</evidence>
<sequence>MRLAPLITAGACLLGGACTLAPTGYQPAAGTDDTGYRTTDLGDDRWRIRVRGNAWTGDGRLLDLWRLRAATLALEQGAEGFTADREPRLRPAFLMPQFGAASSGYRPDFQIEGQSPGVEPSRQRVAEGVIQLLDNTEADSAVVVCERLAPRYPPANCYPRVP</sequence>
<name>A0ABU3BBA6_9GAMM</name>
<accession>A0ABU3BBA6</accession>
<comment type="caution">
    <text evidence="1">The sequence shown here is derived from an EMBL/GenBank/DDBJ whole genome shotgun (WGS) entry which is preliminary data.</text>
</comment>
<gene>
    <name evidence="1" type="ORF">RM531_13780</name>
</gene>
<dbReference type="NCBIfam" id="NF047637">
    <property type="entry name" value="lipo_CC0125"/>
    <property type="match status" value="1"/>
</dbReference>
<evidence type="ECO:0000313" key="1">
    <source>
        <dbReference type="EMBL" id="MDT0619544.1"/>
    </source>
</evidence>